<dbReference type="AlphaFoldDB" id="A0A9X2YT37"/>
<evidence type="ECO:0000313" key="2">
    <source>
        <dbReference type="EMBL" id="MCV9926104.1"/>
    </source>
</evidence>
<dbReference type="RefSeq" id="WP_264204312.1">
    <property type="nucleotide sequence ID" value="NZ_JAOZEW010000001.1"/>
</dbReference>
<proteinExistence type="predicted"/>
<feature type="compositionally biased region" description="Pro residues" evidence="1">
    <location>
        <begin position="247"/>
        <end position="263"/>
    </location>
</feature>
<sequence>MSNFKIIGNPNPETGKEVTYTVSNSNLPGSLFPGQVIPLGSNPFLAQVQWSLSVLEYGKWKLKEKNNKTGPKAAYTFTEISLTRQAIRIVARMGEEKATLDIKPQKTVERKIIGVELCDALGKKQTKPFAYNQTVLARVHCLNLDNCTVHVTLWEDDAPGKGHSEINKNNKAVTKSELISNGIADIKFRLATDFAKMANAQLAKGDKSEGKFHEYYVTAEIFRQKIASSNNINVINPDNKTPDAKPKPIPSRPTPQKPKPPVPAATKGKSQMEEKGILETVGSAIYDWGESKLKVLSTILPDPMEIVNSVSKLATPDKKEEKKDEKKGTCPNCDKDITLDEIKKICVDSKGNCLIDNETMIKAALPHLNKYRKKVGINTCVRKAHFLSQIAEESKFYSLQENFNWYWKPLIGTFSSYFIQFNSKDEKETEAKRLGRANEAKTPGLTLDQQIKLANAIYGKTHPNGKLHVNSGDGWLYSGKGFKQITWKSNYQELEKYFNANMKIDNESDVDWTDGDNPYKLKNNAKDAMTSALAFWGKNNINSVANENNVQAVEKVTKKINTALKGLEGRKKYFKNAVDVLKVNNCQKGSSINIDKGTVIIVSGKDTKKEKDPAQNIYWVMYKTSVYKDMSLQTYKKLLTSKKLPEPDHVTYLSRDTHQTYSKKKGSFKHSDKRFGQYNEIPPGEYFLVPGLPGQTYKIYVIDSESKTASDENGISGVDGPRGGVALHQYCPRFSVGCFTFNCGTSTSAVTNFINEIPDLVLNDGRPVRFIVEERKVTESTWDDAKKGTKKWTGI</sequence>
<accession>A0A9X2YT37</accession>
<comment type="caution">
    <text evidence="2">The sequence shown here is derived from an EMBL/GenBank/DDBJ whole genome shotgun (WGS) entry which is preliminary data.</text>
</comment>
<dbReference type="Gene3D" id="1.10.530.10">
    <property type="match status" value="1"/>
</dbReference>
<keyword evidence="3" id="KW-1185">Reference proteome</keyword>
<dbReference type="Proteomes" id="UP001151079">
    <property type="component" value="Unassembled WGS sequence"/>
</dbReference>
<protein>
    <submittedName>
        <fullName evidence="2">Uncharacterized protein</fullName>
    </submittedName>
</protein>
<feature type="region of interest" description="Disordered" evidence="1">
    <location>
        <begin position="232"/>
        <end position="273"/>
    </location>
</feature>
<dbReference type="EMBL" id="JAOZEW010000001">
    <property type="protein sequence ID" value="MCV9926104.1"/>
    <property type="molecule type" value="Genomic_DNA"/>
</dbReference>
<name>A0A9X2YT37_9FLAO</name>
<evidence type="ECO:0000313" key="3">
    <source>
        <dbReference type="Proteomes" id="UP001151079"/>
    </source>
</evidence>
<organism evidence="2 3">
    <name type="scientific">Flavobacterium shii</name>
    <dbReference type="NCBI Taxonomy" id="2987687"/>
    <lineage>
        <taxon>Bacteria</taxon>
        <taxon>Pseudomonadati</taxon>
        <taxon>Bacteroidota</taxon>
        <taxon>Flavobacteriia</taxon>
        <taxon>Flavobacteriales</taxon>
        <taxon>Flavobacteriaceae</taxon>
        <taxon>Flavobacterium</taxon>
    </lineage>
</organism>
<dbReference type="SUPFAM" id="SSF53955">
    <property type="entry name" value="Lysozyme-like"/>
    <property type="match status" value="1"/>
</dbReference>
<gene>
    <name evidence="2" type="ORF">OIU83_00430</name>
</gene>
<dbReference type="InterPro" id="IPR023346">
    <property type="entry name" value="Lysozyme-like_dom_sf"/>
</dbReference>
<reference evidence="2" key="1">
    <citation type="submission" date="2022-10" db="EMBL/GenBank/DDBJ databases">
        <title>Two novel species of Flavobacterium.</title>
        <authorList>
            <person name="Liu Q."/>
            <person name="Xin Y.-H."/>
        </authorList>
    </citation>
    <scope>NUCLEOTIDE SEQUENCE</scope>
    <source>
        <strain evidence="2">LS1R49</strain>
    </source>
</reference>
<evidence type="ECO:0000256" key="1">
    <source>
        <dbReference type="SAM" id="MobiDB-lite"/>
    </source>
</evidence>